<dbReference type="KEGG" id="psco:LY89DRAFT_735289"/>
<dbReference type="RefSeq" id="XP_018069509.1">
    <property type="nucleotide sequence ID" value="XM_018219994.1"/>
</dbReference>
<keyword evidence="3" id="KW-1185">Reference proteome</keyword>
<dbReference type="OrthoDB" id="3564670at2759"/>
<name>A0A194X509_MOLSC</name>
<evidence type="ECO:0000313" key="3">
    <source>
        <dbReference type="Proteomes" id="UP000070700"/>
    </source>
</evidence>
<evidence type="ECO:0000313" key="2">
    <source>
        <dbReference type="EMBL" id="KUJ15154.1"/>
    </source>
</evidence>
<dbReference type="GeneID" id="28829720"/>
<sequence length="217" mass="24816">MPPFAGAIAQGNQMSKYGSLSHFDSYQNSMNRHPQADYYAMQTSADYKIELNSWKRTSRERKHARSDAEVEKEKIECRDRTKEFPSPYYGTWWKIFYEGIYADEARWRRIREAMGRGACRVVVRWEDWQIEEVGRGHGSLKARSGGMGLGPGSGGFSTRLRGTGQGQPIHRRGQAHSFGVLPPSLGSTIDHGRTEMDDGFDMRKFEDGESWQFEDGF</sequence>
<accession>A0A194X509</accession>
<evidence type="ECO:0000256" key="1">
    <source>
        <dbReference type="SAM" id="MobiDB-lite"/>
    </source>
</evidence>
<organism evidence="2 3">
    <name type="scientific">Mollisia scopiformis</name>
    <name type="common">Conifer needle endophyte fungus</name>
    <name type="synonym">Phialocephala scopiformis</name>
    <dbReference type="NCBI Taxonomy" id="149040"/>
    <lineage>
        <taxon>Eukaryota</taxon>
        <taxon>Fungi</taxon>
        <taxon>Dikarya</taxon>
        <taxon>Ascomycota</taxon>
        <taxon>Pezizomycotina</taxon>
        <taxon>Leotiomycetes</taxon>
        <taxon>Helotiales</taxon>
        <taxon>Mollisiaceae</taxon>
        <taxon>Mollisia</taxon>
    </lineage>
</organism>
<reference evidence="2 3" key="1">
    <citation type="submission" date="2015-10" db="EMBL/GenBank/DDBJ databases">
        <title>Full genome of DAOMC 229536 Phialocephala scopiformis, a fungal endophyte of spruce producing the potent anti-insectan compound rugulosin.</title>
        <authorList>
            <consortium name="DOE Joint Genome Institute"/>
            <person name="Walker A.K."/>
            <person name="Frasz S.L."/>
            <person name="Seifert K.A."/>
            <person name="Miller J.D."/>
            <person name="Mondo S.J."/>
            <person name="Labutti K."/>
            <person name="Lipzen A."/>
            <person name="Dockter R."/>
            <person name="Kennedy M."/>
            <person name="Grigoriev I.V."/>
            <person name="Spatafora J.W."/>
        </authorList>
    </citation>
    <scope>NUCLEOTIDE SEQUENCE [LARGE SCALE GENOMIC DNA]</scope>
    <source>
        <strain evidence="2 3">CBS 120377</strain>
    </source>
</reference>
<feature type="compositionally biased region" description="Gly residues" evidence="1">
    <location>
        <begin position="145"/>
        <end position="155"/>
    </location>
</feature>
<dbReference type="EMBL" id="KQ947418">
    <property type="protein sequence ID" value="KUJ15154.1"/>
    <property type="molecule type" value="Genomic_DNA"/>
</dbReference>
<dbReference type="Proteomes" id="UP000070700">
    <property type="component" value="Unassembled WGS sequence"/>
</dbReference>
<gene>
    <name evidence="2" type="ORF">LY89DRAFT_735289</name>
</gene>
<dbReference type="AlphaFoldDB" id="A0A194X509"/>
<proteinExistence type="predicted"/>
<dbReference type="InParanoid" id="A0A194X509"/>
<protein>
    <submittedName>
        <fullName evidence="2">Uncharacterized protein</fullName>
    </submittedName>
</protein>
<feature type="region of interest" description="Disordered" evidence="1">
    <location>
        <begin position="139"/>
        <end position="180"/>
    </location>
</feature>